<protein>
    <submittedName>
        <fullName evidence="4">HAD family hydrolase</fullName>
    </submittedName>
</protein>
<dbReference type="SUPFAM" id="SSF56784">
    <property type="entry name" value="HAD-like"/>
    <property type="match status" value="1"/>
</dbReference>
<dbReference type="Proteomes" id="UP000286100">
    <property type="component" value="Unassembled WGS sequence"/>
</dbReference>
<keyword evidence="1" id="KW-0479">Metal-binding</keyword>
<evidence type="ECO:0000313" key="5">
    <source>
        <dbReference type="Proteomes" id="UP000286100"/>
    </source>
</evidence>
<gene>
    <name evidence="4" type="ORF">D3876_04845</name>
</gene>
<dbReference type="Pfam" id="PF00702">
    <property type="entry name" value="Hydrolase"/>
    <property type="match status" value="1"/>
</dbReference>
<dbReference type="Gene3D" id="1.10.150.520">
    <property type="match status" value="1"/>
</dbReference>
<dbReference type="GO" id="GO:0046872">
    <property type="term" value="F:metal ion binding"/>
    <property type="evidence" value="ECO:0007669"/>
    <property type="project" value="UniProtKB-KW"/>
</dbReference>
<keyword evidence="5" id="KW-1185">Reference proteome</keyword>
<dbReference type="InterPro" id="IPR023214">
    <property type="entry name" value="HAD_sf"/>
</dbReference>
<dbReference type="GO" id="GO:0016791">
    <property type="term" value="F:phosphatase activity"/>
    <property type="evidence" value="ECO:0007669"/>
    <property type="project" value="TreeGrafter"/>
</dbReference>
<dbReference type="Gene3D" id="3.40.50.1000">
    <property type="entry name" value="HAD superfamily/HAD-like"/>
    <property type="match status" value="1"/>
</dbReference>
<sequence>MIPHPPPYERVERVVVFDLDDTLYLERDYVLSGFRAVGAWAEQRFKIADFAARATALFDAGHRGDVFDRAFADLGVRTTPELIGQAVSVYRKHWPQISLAQDAAALLAGDRPDGLRLALVTDGFLVAQQQKLRALGLASHGFWPMICTDLWGRAYWKPHPRAFECIEALFGLPARCLTYIGDNPTKDFVTPRRRGWRTIRVDRPQRVNIAEAMHLSGESDLTIVDLSRLDWTNICAEG</sequence>
<keyword evidence="3" id="KW-0460">Magnesium</keyword>
<evidence type="ECO:0000313" key="4">
    <source>
        <dbReference type="EMBL" id="RJF93640.1"/>
    </source>
</evidence>
<evidence type="ECO:0000256" key="3">
    <source>
        <dbReference type="ARBA" id="ARBA00022842"/>
    </source>
</evidence>
<accession>A0A418WQV0</accession>
<proteinExistence type="predicted"/>
<name>A0A418WQV0_9SPHN</name>
<organism evidence="4 5">
    <name type="scientific">Sphingomonas cavernae</name>
    <dbReference type="NCBI Taxonomy" id="2320861"/>
    <lineage>
        <taxon>Bacteria</taxon>
        <taxon>Pseudomonadati</taxon>
        <taxon>Pseudomonadota</taxon>
        <taxon>Alphaproteobacteria</taxon>
        <taxon>Sphingomonadales</taxon>
        <taxon>Sphingomonadaceae</taxon>
        <taxon>Sphingomonas</taxon>
    </lineage>
</organism>
<dbReference type="InterPro" id="IPR051400">
    <property type="entry name" value="HAD-like_hydrolase"/>
</dbReference>
<dbReference type="InterPro" id="IPR036412">
    <property type="entry name" value="HAD-like_sf"/>
</dbReference>
<comment type="caution">
    <text evidence="4">The sequence shown here is derived from an EMBL/GenBank/DDBJ whole genome shotgun (WGS) entry which is preliminary data.</text>
</comment>
<keyword evidence="2 4" id="KW-0378">Hydrolase</keyword>
<evidence type="ECO:0000256" key="1">
    <source>
        <dbReference type="ARBA" id="ARBA00022723"/>
    </source>
</evidence>
<evidence type="ECO:0000256" key="2">
    <source>
        <dbReference type="ARBA" id="ARBA00022801"/>
    </source>
</evidence>
<dbReference type="AlphaFoldDB" id="A0A418WQV0"/>
<reference evidence="4 5" key="1">
    <citation type="submission" date="2018-09" db="EMBL/GenBank/DDBJ databases">
        <authorList>
            <person name="Zhu H."/>
        </authorList>
    </citation>
    <scope>NUCLEOTIDE SEQUENCE [LARGE SCALE GENOMIC DNA]</scope>
    <source>
        <strain evidence="4 5">K2R01-6</strain>
    </source>
</reference>
<dbReference type="PANTHER" id="PTHR46470">
    <property type="entry name" value="N-ACYLNEURAMINATE-9-PHOSPHATASE"/>
    <property type="match status" value="1"/>
</dbReference>
<dbReference type="PANTHER" id="PTHR46470:SF2">
    <property type="entry name" value="GLYCERALDEHYDE 3-PHOSPHATE PHOSPHATASE"/>
    <property type="match status" value="1"/>
</dbReference>
<dbReference type="EMBL" id="QYUM01000002">
    <property type="protein sequence ID" value="RJF93640.1"/>
    <property type="molecule type" value="Genomic_DNA"/>
</dbReference>
<dbReference type="OrthoDB" id="148966at2"/>
<dbReference type="RefSeq" id="WP_119759992.1">
    <property type="nucleotide sequence ID" value="NZ_QYUM01000002.1"/>
</dbReference>